<evidence type="ECO:0000256" key="1">
    <source>
        <dbReference type="SAM" id="Phobius"/>
    </source>
</evidence>
<proteinExistence type="predicted"/>
<reference evidence="3 4" key="1">
    <citation type="submission" date="2016-10" db="EMBL/GenBank/DDBJ databases">
        <authorList>
            <person name="Varghese N."/>
            <person name="Submissions S."/>
        </authorList>
    </citation>
    <scope>NUCLEOTIDE SEQUENCE [LARGE SCALE GENOMIC DNA]</scope>
    <source>
        <strain evidence="3 4">BS2773</strain>
    </source>
</reference>
<dbReference type="InterPro" id="IPR058581">
    <property type="entry name" value="TM_HPP"/>
</dbReference>
<dbReference type="InterPro" id="IPR007065">
    <property type="entry name" value="HPP"/>
</dbReference>
<dbReference type="EMBL" id="FNTS01000002">
    <property type="protein sequence ID" value="SED22499.1"/>
    <property type="molecule type" value="Genomic_DNA"/>
</dbReference>
<keyword evidence="4" id="KW-1185">Reference proteome</keyword>
<sequence>MHLLSSIKVGTLRGFLPQMLELSKGFPGNLASLFFRPLFMDTSMLARWLPAAINTRPAEWSRAAIGMALGTMFSVWVCAQVFGMEVALHLLGPLGASAVLLFAVSSGALAQPWSIIGSYLCAGVVALLVARVLGRTLGSACLAAGMSVILICWLRCLHPPAGGLAMTLVLADPASIALGWQELAPVMLGAGVLLACALAYNNATRTRYPKGAAESPTVVMGSVAPVTDPTITAADLKLALAEMEQFYDIAPTELEQLIHAAEGHARRRSIGEVLASRAA</sequence>
<dbReference type="Pfam" id="PF04982">
    <property type="entry name" value="TM_HPP"/>
    <property type="match status" value="1"/>
</dbReference>
<dbReference type="PANTHER" id="PTHR33741">
    <property type="entry name" value="TRANSMEMBRANE PROTEIN DDB_G0269096-RELATED"/>
    <property type="match status" value="1"/>
</dbReference>
<evidence type="ECO:0000313" key="3">
    <source>
        <dbReference type="EMBL" id="SED22499.1"/>
    </source>
</evidence>
<feature type="transmembrane region" description="Helical" evidence="1">
    <location>
        <begin position="110"/>
        <end position="130"/>
    </location>
</feature>
<feature type="transmembrane region" description="Helical" evidence="1">
    <location>
        <begin position="178"/>
        <end position="200"/>
    </location>
</feature>
<dbReference type="PANTHER" id="PTHR33741:SF5">
    <property type="entry name" value="TRANSMEMBRANE PROTEIN DDB_G0269096-RELATED"/>
    <property type="match status" value="1"/>
</dbReference>
<name>A0A1H4YWR1_9PSED</name>
<protein>
    <submittedName>
        <fullName evidence="3">CBS domain-containing membrane protein</fullName>
    </submittedName>
</protein>
<dbReference type="Proteomes" id="UP000182179">
    <property type="component" value="Unassembled WGS sequence"/>
</dbReference>
<gene>
    <name evidence="3" type="ORF">SAMN04515675_0324</name>
</gene>
<keyword evidence="1" id="KW-1133">Transmembrane helix</keyword>
<feature type="transmembrane region" description="Helical" evidence="1">
    <location>
        <begin position="60"/>
        <end position="79"/>
    </location>
</feature>
<accession>A0A1H4YWR1</accession>
<evidence type="ECO:0000259" key="2">
    <source>
        <dbReference type="Pfam" id="PF04982"/>
    </source>
</evidence>
<comment type="caution">
    <text evidence="3">The sequence shown here is derived from an EMBL/GenBank/DDBJ whole genome shotgun (WGS) entry which is preliminary data.</text>
</comment>
<feature type="domain" description="HPP transmembrane region" evidence="2">
    <location>
        <begin position="56"/>
        <end position="209"/>
    </location>
</feature>
<evidence type="ECO:0000313" key="4">
    <source>
        <dbReference type="Proteomes" id="UP000182179"/>
    </source>
</evidence>
<keyword evidence="1" id="KW-0812">Transmembrane</keyword>
<organism evidence="3 4">
    <name type="scientific">Pseudomonas costantinii</name>
    <dbReference type="NCBI Taxonomy" id="168469"/>
    <lineage>
        <taxon>Bacteria</taxon>
        <taxon>Pseudomonadati</taxon>
        <taxon>Pseudomonadota</taxon>
        <taxon>Gammaproteobacteria</taxon>
        <taxon>Pseudomonadales</taxon>
        <taxon>Pseudomonadaceae</taxon>
        <taxon>Pseudomonas</taxon>
    </lineage>
</organism>
<keyword evidence="1" id="KW-0472">Membrane</keyword>
<feature type="transmembrane region" description="Helical" evidence="1">
    <location>
        <begin position="137"/>
        <end position="158"/>
    </location>
</feature>